<organism evidence="2 3">
    <name type="scientific">Streptomyces albiaxialis</name>
    <dbReference type="NCBI Taxonomy" id="329523"/>
    <lineage>
        <taxon>Bacteria</taxon>
        <taxon>Bacillati</taxon>
        <taxon>Actinomycetota</taxon>
        <taxon>Actinomycetes</taxon>
        <taxon>Kitasatosporales</taxon>
        <taxon>Streptomycetaceae</taxon>
        <taxon>Streptomyces</taxon>
    </lineage>
</organism>
<dbReference type="RefSeq" id="WP_344534517.1">
    <property type="nucleotide sequence ID" value="NZ_BAAAPE010000023.1"/>
</dbReference>
<name>A0ABN2WZL4_9ACTN</name>
<protein>
    <submittedName>
        <fullName evidence="2">Uncharacterized protein</fullName>
    </submittedName>
</protein>
<dbReference type="Proteomes" id="UP001500016">
    <property type="component" value="Unassembled WGS sequence"/>
</dbReference>
<reference evidence="2 3" key="1">
    <citation type="journal article" date="2019" name="Int. J. Syst. Evol. Microbiol.">
        <title>The Global Catalogue of Microorganisms (GCM) 10K type strain sequencing project: providing services to taxonomists for standard genome sequencing and annotation.</title>
        <authorList>
            <consortium name="The Broad Institute Genomics Platform"/>
            <consortium name="The Broad Institute Genome Sequencing Center for Infectious Disease"/>
            <person name="Wu L."/>
            <person name="Ma J."/>
        </authorList>
    </citation>
    <scope>NUCLEOTIDE SEQUENCE [LARGE SCALE GENOMIC DNA]</scope>
    <source>
        <strain evidence="2 3">JCM 15478</strain>
    </source>
</reference>
<feature type="compositionally biased region" description="Basic and acidic residues" evidence="1">
    <location>
        <begin position="1"/>
        <end position="23"/>
    </location>
</feature>
<keyword evidence="3" id="KW-1185">Reference proteome</keyword>
<gene>
    <name evidence="2" type="ORF">GCM10009801_72910</name>
</gene>
<feature type="region of interest" description="Disordered" evidence="1">
    <location>
        <begin position="1"/>
        <end position="31"/>
    </location>
</feature>
<evidence type="ECO:0000256" key="1">
    <source>
        <dbReference type="SAM" id="MobiDB-lite"/>
    </source>
</evidence>
<proteinExistence type="predicted"/>
<evidence type="ECO:0000313" key="2">
    <source>
        <dbReference type="EMBL" id="GAA2100412.1"/>
    </source>
</evidence>
<comment type="caution">
    <text evidence="2">The sequence shown here is derived from an EMBL/GenBank/DDBJ whole genome shotgun (WGS) entry which is preliminary data.</text>
</comment>
<sequence>MGRDKAGKQRRPRPEETHDHHGWSLDAVPQPGGWAPDSKLFEDVTGAAFEGCVSCQDAALTLLVEDAVTTARLVELACGVIIGLEGDMPPSQVDPDAPGNSSPEFRRLARAGLGKTTDGMYHECEQMTPSERRAAANTALDTLVGFAAMRP</sequence>
<evidence type="ECO:0000313" key="3">
    <source>
        <dbReference type="Proteomes" id="UP001500016"/>
    </source>
</evidence>
<accession>A0ABN2WZL4</accession>
<dbReference type="EMBL" id="BAAAPE010000023">
    <property type="protein sequence ID" value="GAA2100412.1"/>
    <property type="molecule type" value="Genomic_DNA"/>
</dbReference>